<comment type="caution">
    <text evidence="2">The sequence shown here is derived from an EMBL/GenBank/DDBJ whole genome shotgun (WGS) entry which is preliminary data.</text>
</comment>
<reference evidence="2" key="1">
    <citation type="journal article" date="2024" name="Antonie Van Leeuwenhoek">
        <title>Isoptericola haloaureus sp. nov., a dimorphic actinobacterium isolated from mangrove sediments of southeast India, implicating biosaline agricultural significance through nitrogen fixation and salt tolerance genes.</title>
        <authorList>
            <person name="Prathaban M."/>
            <person name="Prathiviraj R."/>
            <person name="Ravichandran M."/>
            <person name="Natarajan S.D."/>
            <person name="Sobanaa M."/>
            <person name="Hari Krishna Kumar S."/>
            <person name="Chandrasekar V."/>
            <person name="Selvin J."/>
        </authorList>
    </citation>
    <scope>NUCLEOTIDE SEQUENCE</scope>
    <source>
        <strain evidence="2">MP1014</strain>
    </source>
</reference>
<gene>
    <name evidence="2" type="ORF">V5O49_14540</name>
</gene>
<keyword evidence="1" id="KW-1133">Transmembrane helix</keyword>
<reference evidence="2" key="2">
    <citation type="submission" date="2024-02" db="EMBL/GenBank/DDBJ databases">
        <authorList>
            <person name="Prathaban M."/>
            <person name="Mythili R."/>
            <person name="Sharmila Devi N."/>
            <person name="Sobanaa M."/>
            <person name="Prathiviraj R."/>
            <person name="Selvin J."/>
        </authorList>
    </citation>
    <scope>NUCLEOTIDE SEQUENCE</scope>
    <source>
        <strain evidence="2">MP1014</strain>
    </source>
</reference>
<keyword evidence="3" id="KW-1185">Reference proteome</keyword>
<evidence type="ECO:0000256" key="1">
    <source>
        <dbReference type="SAM" id="Phobius"/>
    </source>
</evidence>
<name>A0ABU7ZAD0_9MICO</name>
<feature type="transmembrane region" description="Helical" evidence="1">
    <location>
        <begin position="59"/>
        <end position="80"/>
    </location>
</feature>
<evidence type="ECO:0000313" key="3">
    <source>
        <dbReference type="Proteomes" id="UP001310387"/>
    </source>
</evidence>
<keyword evidence="1" id="KW-0472">Membrane</keyword>
<feature type="transmembrane region" description="Helical" evidence="1">
    <location>
        <begin position="32"/>
        <end position="52"/>
    </location>
</feature>
<organism evidence="2 3">
    <name type="scientific">Isoptericola haloaureus</name>
    <dbReference type="NCBI Taxonomy" id="1542902"/>
    <lineage>
        <taxon>Bacteria</taxon>
        <taxon>Bacillati</taxon>
        <taxon>Actinomycetota</taxon>
        <taxon>Actinomycetes</taxon>
        <taxon>Micrococcales</taxon>
        <taxon>Promicromonosporaceae</taxon>
        <taxon>Isoptericola</taxon>
    </lineage>
</organism>
<evidence type="ECO:0000313" key="2">
    <source>
        <dbReference type="EMBL" id="MEG3616345.1"/>
    </source>
</evidence>
<proteinExistence type="predicted"/>
<accession>A0ABU7ZAD0</accession>
<protein>
    <recommendedName>
        <fullName evidence="4">NfeD-like partner-binding protein</fullName>
    </recommendedName>
</protein>
<dbReference type="RefSeq" id="WP_332902826.1">
    <property type="nucleotide sequence ID" value="NZ_JBAGLP010000118.1"/>
</dbReference>
<evidence type="ECO:0008006" key="4">
    <source>
        <dbReference type="Google" id="ProtNLM"/>
    </source>
</evidence>
<dbReference type="EMBL" id="JBAGLP010000118">
    <property type="protein sequence ID" value="MEG3616345.1"/>
    <property type="molecule type" value="Genomic_DNA"/>
</dbReference>
<dbReference type="Proteomes" id="UP001310387">
    <property type="component" value="Unassembled WGS sequence"/>
</dbReference>
<sequence>MLVFALIGAAGLVLLLLSLVVGEIVDVGDGALSGTSLGVGAVVFGAVGSVVTVNGWAPWIAYVASAVVGLLAVLVAQLLIRRLSATEDNAHVDLVGVQGTAMTDISQSSGEVALDAVSELERRLAWSMEPIASGTRVVVLEHQPNSVRVGPYRPEDAR</sequence>
<keyword evidence="1" id="KW-0812">Transmembrane</keyword>